<dbReference type="GO" id="GO:0005524">
    <property type="term" value="F:ATP binding"/>
    <property type="evidence" value="ECO:0007669"/>
    <property type="project" value="UniProtKB-UniRule"/>
</dbReference>
<reference evidence="6 7" key="1">
    <citation type="submission" date="2024-10" db="EMBL/GenBank/DDBJ databases">
        <title>Updated reference genomes for cyclostephanoid diatoms.</title>
        <authorList>
            <person name="Roberts W.R."/>
            <person name="Alverson A.J."/>
        </authorList>
    </citation>
    <scope>NUCLEOTIDE SEQUENCE [LARGE SCALE GENOMIC DNA]</scope>
    <source>
        <strain evidence="6 7">AJA276-08</strain>
    </source>
</reference>
<sequence length="543" mass="59280">MTPAPGSPLENGHKPLAEILADTAHPRDQAPRSGSCHSIESIHEALIGAEFRNPTNIIKQPTLATLGDTPFNNDGDEVAHHRVIATEIVKDPVHYSNPEPVLQNAIVLLDPKFPESIYLAEAGIKKGLMIMAVVPKPNDGTKGLSISTNPTAAALLEVGMHQVYEPPHSSKFDIVECAAHLKTIETQQHLRFLAVLPCREAAVDFSDILGALLGLTSVNDLGLASARRDKGLMKTVVANAGLRVAKYARLTEGDGSDVISAVKELELEYPVVVKTPRGFSTVDVFICKNEEEAVQHSMDIVRSVGPDGRKTQYALLEEFLGGDEFAVNLIACPATARAVRVTDIWWYHKVNIDGVMVNTFQEMMDPTDKKVESLVKYAEGVCRAVGIKYGVGHCEIKATFDETKNKWVDPVMIEIAGRMAGGRKAAMAEATIPGWHPFAAMIDAHCGFPVKMPPTFRPTKTAAQAYIPSDKNGILKSVKGDDFERLSTYHSSSIMRKVGDKVVRSTDLISFAAFVWLIGDAEDVRRDAIRARDEYVVEVEPEL</sequence>
<evidence type="ECO:0000256" key="2">
    <source>
        <dbReference type="ARBA" id="ARBA00022741"/>
    </source>
</evidence>
<keyword evidence="7" id="KW-1185">Reference proteome</keyword>
<dbReference type="InterPro" id="IPR052032">
    <property type="entry name" value="ATP-dep_AA_Ligase"/>
</dbReference>
<feature type="domain" description="ATP-grasp" evidence="5">
    <location>
        <begin position="234"/>
        <end position="446"/>
    </location>
</feature>
<keyword evidence="3 4" id="KW-0067">ATP-binding</keyword>
<dbReference type="PANTHER" id="PTHR43585:SF2">
    <property type="entry name" value="ATP-GRASP ENZYME FSQD"/>
    <property type="match status" value="1"/>
</dbReference>
<accession>A0ABD3P4C6</accession>
<dbReference type="InterPro" id="IPR011761">
    <property type="entry name" value="ATP-grasp"/>
</dbReference>
<dbReference type="EMBL" id="JALLAZ020001002">
    <property type="protein sequence ID" value="KAL3782728.1"/>
    <property type="molecule type" value="Genomic_DNA"/>
</dbReference>
<dbReference type="GO" id="GO:0016874">
    <property type="term" value="F:ligase activity"/>
    <property type="evidence" value="ECO:0007669"/>
    <property type="project" value="UniProtKB-KW"/>
</dbReference>
<evidence type="ECO:0000259" key="5">
    <source>
        <dbReference type="PROSITE" id="PS50975"/>
    </source>
</evidence>
<protein>
    <recommendedName>
        <fullName evidence="5">ATP-grasp domain-containing protein</fullName>
    </recommendedName>
</protein>
<evidence type="ECO:0000313" key="6">
    <source>
        <dbReference type="EMBL" id="KAL3782728.1"/>
    </source>
</evidence>
<evidence type="ECO:0000256" key="3">
    <source>
        <dbReference type="ARBA" id="ARBA00022840"/>
    </source>
</evidence>
<name>A0ABD3P4C6_9STRA</name>
<dbReference type="PROSITE" id="PS50975">
    <property type="entry name" value="ATP_GRASP"/>
    <property type="match status" value="1"/>
</dbReference>
<keyword evidence="2 4" id="KW-0547">Nucleotide-binding</keyword>
<evidence type="ECO:0000256" key="1">
    <source>
        <dbReference type="ARBA" id="ARBA00022598"/>
    </source>
</evidence>
<proteinExistence type="predicted"/>
<comment type="caution">
    <text evidence="6">The sequence shown here is derived from an EMBL/GenBank/DDBJ whole genome shotgun (WGS) entry which is preliminary data.</text>
</comment>
<evidence type="ECO:0000313" key="7">
    <source>
        <dbReference type="Proteomes" id="UP001530315"/>
    </source>
</evidence>
<dbReference type="PANTHER" id="PTHR43585">
    <property type="entry name" value="FUMIPYRROLE BIOSYNTHESIS PROTEIN C"/>
    <property type="match status" value="1"/>
</dbReference>
<dbReference type="Gene3D" id="3.30.470.20">
    <property type="entry name" value="ATP-grasp fold, B domain"/>
    <property type="match status" value="1"/>
</dbReference>
<keyword evidence="1" id="KW-0436">Ligase</keyword>
<dbReference type="Proteomes" id="UP001530315">
    <property type="component" value="Unassembled WGS sequence"/>
</dbReference>
<organism evidence="6 7">
    <name type="scientific">Stephanodiscus triporus</name>
    <dbReference type="NCBI Taxonomy" id="2934178"/>
    <lineage>
        <taxon>Eukaryota</taxon>
        <taxon>Sar</taxon>
        <taxon>Stramenopiles</taxon>
        <taxon>Ochrophyta</taxon>
        <taxon>Bacillariophyta</taxon>
        <taxon>Coscinodiscophyceae</taxon>
        <taxon>Thalassiosirophycidae</taxon>
        <taxon>Stephanodiscales</taxon>
        <taxon>Stephanodiscaceae</taxon>
        <taxon>Stephanodiscus</taxon>
    </lineage>
</organism>
<dbReference type="Pfam" id="PF13535">
    <property type="entry name" value="ATP-grasp_4"/>
    <property type="match status" value="1"/>
</dbReference>
<gene>
    <name evidence="6" type="ORF">ACHAW5_006724</name>
</gene>
<dbReference type="SUPFAM" id="SSF56059">
    <property type="entry name" value="Glutathione synthetase ATP-binding domain-like"/>
    <property type="match status" value="1"/>
</dbReference>
<dbReference type="AlphaFoldDB" id="A0ABD3P4C6"/>
<evidence type="ECO:0000256" key="4">
    <source>
        <dbReference type="PROSITE-ProRule" id="PRU00409"/>
    </source>
</evidence>